<sequence>MLTLADDTLVFDFPDVEPRAGCRIALQRTLRIPDDGQRYPLPPGLGSFPLRPVDDHLETVPEDWARHGGVFLPMYQSEALWIDFTAFYPCAVKIAAGKINAVSGKLWANGLQDDPQDYVVVPAQPWLDGFNVDAGLIRQFVAMPLGLGYTAEEQLTGAAEHGGVQLAVYPMKADLYRALFPPPEPKSPEEGFEDETSVVRFCRVRSDMGLAAGGLMRQTIHADPYGLDAWDQDHVSRCFVHLLNSKQYQAVTGERPPHRPFKAKSYAKAGLPWFHHYREGRALPGARLLAGLTSVGSVFAAKKGRALPENGPLGPLPVKPLGKAKVREEDF</sequence>
<comment type="caution">
    <text evidence="2">The sequence shown here is derived from an EMBL/GenBank/DDBJ whole genome shotgun (WGS) entry which is preliminary data.</text>
</comment>
<keyword evidence="3" id="KW-1185">Reference proteome</keyword>
<proteinExistence type="predicted"/>
<feature type="region of interest" description="Disordered" evidence="1">
    <location>
        <begin position="309"/>
        <end position="331"/>
    </location>
</feature>
<reference evidence="2 3" key="1">
    <citation type="submission" date="2019-09" db="EMBL/GenBank/DDBJ databases">
        <title>Whole-genome sequence of the purple sulfur bacterium Thiohalocapsa marina DSM 19078.</title>
        <authorList>
            <person name="Kyndt J.A."/>
            <person name="Meyer T.E."/>
        </authorList>
    </citation>
    <scope>NUCLEOTIDE SEQUENCE [LARGE SCALE GENOMIC DNA]</scope>
    <source>
        <strain evidence="2 3">DSM 19078</strain>
    </source>
</reference>
<organism evidence="2 3">
    <name type="scientific">Thiohalocapsa marina</name>
    <dbReference type="NCBI Taxonomy" id="424902"/>
    <lineage>
        <taxon>Bacteria</taxon>
        <taxon>Pseudomonadati</taxon>
        <taxon>Pseudomonadota</taxon>
        <taxon>Gammaproteobacteria</taxon>
        <taxon>Chromatiales</taxon>
        <taxon>Chromatiaceae</taxon>
        <taxon>Thiohalocapsa</taxon>
    </lineage>
</organism>
<evidence type="ECO:0000256" key="1">
    <source>
        <dbReference type="SAM" id="MobiDB-lite"/>
    </source>
</evidence>
<name>A0A5M8FFP9_9GAMM</name>
<gene>
    <name evidence="2" type="ORF">F2Q65_17360</name>
</gene>
<dbReference type="RefSeq" id="WP_150094668.1">
    <property type="nucleotide sequence ID" value="NZ_VWXX01000041.1"/>
</dbReference>
<dbReference type="EMBL" id="VWXX01000041">
    <property type="protein sequence ID" value="KAA6182740.1"/>
    <property type="molecule type" value="Genomic_DNA"/>
</dbReference>
<evidence type="ECO:0000313" key="3">
    <source>
        <dbReference type="Proteomes" id="UP000322981"/>
    </source>
</evidence>
<dbReference type="Proteomes" id="UP000322981">
    <property type="component" value="Unassembled WGS sequence"/>
</dbReference>
<accession>A0A5M8FFP9</accession>
<protein>
    <submittedName>
        <fullName evidence="2">Uncharacterized protein</fullName>
    </submittedName>
</protein>
<evidence type="ECO:0000313" key="2">
    <source>
        <dbReference type="EMBL" id="KAA6182740.1"/>
    </source>
</evidence>
<dbReference type="OrthoDB" id="4304666at2"/>
<dbReference type="AlphaFoldDB" id="A0A5M8FFP9"/>